<evidence type="ECO:0000313" key="2">
    <source>
        <dbReference type="EMBL" id="OTF70942.1"/>
    </source>
</evidence>
<dbReference type="Pfam" id="PF13472">
    <property type="entry name" value="Lipase_GDSL_2"/>
    <property type="match status" value="1"/>
</dbReference>
<accession>A0A1Y3AR35</accession>
<gene>
    <name evidence="2" type="ORF">BLA29_003867</name>
</gene>
<dbReference type="EMBL" id="MUJZ01063321">
    <property type="protein sequence ID" value="OTF70942.1"/>
    <property type="molecule type" value="Genomic_DNA"/>
</dbReference>
<comment type="caution">
    <text evidence="2">The sequence shown here is derived from an EMBL/GenBank/DDBJ whole genome shotgun (WGS) entry which is preliminary data.</text>
</comment>
<dbReference type="PANTHER" id="PTHR14209:SF19">
    <property type="entry name" value="ISOAMYL ACETATE-HYDROLYZING ESTERASE 1 HOMOLOG"/>
    <property type="match status" value="1"/>
</dbReference>
<dbReference type="PANTHER" id="PTHR14209">
    <property type="entry name" value="ISOAMYL ACETATE-HYDROLYZING ESTERASE 1"/>
    <property type="match status" value="1"/>
</dbReference>
<keyword evidence="3" id="KW-1185">Reference proteome</keyword>
<evidence type="ECO:0000313" key="3">
    <source>
        <dbReference type="Proteomes" id="UP000194236"/>
    </source>
</evidence>
<dbReference type="OrthoDB" id="671439at2759"/>
<dbReference type="Gene3D" id="3.40.50.1110">
    <property type="entry name" value="SGNH hydrolase"/>
    <property type="match status" value="1"/>
</dbReference>
<dbReference type="InterPro" id="IPR036514">
    <property type="entry name" value="SGNH_hydro_sf"/>
</dbReference>
<sequence>MPKIFQQFKPEEIACVTILLGSNDSVPASSVTGQHVPVDEYRTNMVAMLNHLSSIGIDRDKIILITPPNMHQDAFKNWSIQQNRPIIPETWEQDLIEYVDACRSIATEMNISFLDLHKIFMAVEEDNEKLFSDGLHLSRDGGQLVYDNLLPLIIERIVSITGKPFTDQSRQYPYWRDVDVNDPEKSLHP</sequence>
<organism evidence="2 3">
    <name type="scientific">Euroglyphus maynei</name>
    <name type="common">Mayne's house dust mite</name>
    <dbReference type="NCBI Taxonomy" id="6958"/>
    <lineage>
        <taxon>Eukaryota</taxon>
        <taxon>Metazoa</taxon>
        <taxon>Ecdysozoa</taxon>
        <taxon>Arthropoda</taxon>
        <taxon>Chelicerata</taxon>
        <taxon>Arachnida</taxon>
        <taxon>Acari</taxon>
        <taxon>Acariformes</taxon>
        <taxon>Sarcoptiformes</taxon>
        <taxon>Astigmata</taxon>
        <taxon>Psoroptidia</taxon>
        <taxon>Analgoidea</taxon>
        <taxon>Pyroglyphidae</taxon>
        <taxon>Pyroglyphinae</taxon>
        <taxon>Euroglyphus</taxon>
    </lineage>
</organism>
<reference evidence="2 3" key="1">
    <citation type="submission" date="2017-03" db="EMBL/GenBank/DDBJ databases">
        <title>Genome Survey of Euroglyphus maynei.</title>
        <authorList>
            <person name="Arlian L.G."/>
            <person name="Morgan M.S."/>
            <person name="Rider S.D."/>
        </authorList>
    </citation>
    <scope>NUCLEOTIDE SEQUENCE [LARGE SCALE GENOMIC DNA]</scope>
    <source>
        <strain evidence="2">Arlian Lab</strain>
        <tissue evidence="2">Whole body</tissue>
    </source>
</reference>
<dbReference type="InterPro" id="IPR045136">
    <property type="entry name" value="Iah1-like"/>
</dbReference>
<name>A0A1Y3AR35_EURMA</name>
<protein>
    <submittedName>
        <fullName evidence="2">Isoamyl acetate-hydrolyzing esterase 1-like protein</fullName>
    </submittedName>
</protein>
<proteinExistence type="predicted"/>
<evidence type="ECO:0000259" key="1">
    <source>
        <dbReference type="Pfam" id="PF13472"/>
    </source>
</evidence>
<dbReference type="AlphaFoldDB" id="A0A1Y3AR35"/>
<dbReference type="SUPFAM" id="SSF52266">
    <property type="entry name" value="SGNH hydrolase"/>
    <property type="match status" value="1"/>
</dbReference>
<feature type="domain" description="SGNH hydrolase-type esterase" evidence="1">
    <location>
        <begin position="6"/>
        <end position="143"/>
    </location>
</feature>
<dbReference type="InterPro" id="IPR013830">
    <property type="entry name" value="SGNH_hydro"/>
</dbReference>
<dbReference type="Proteomes" id="UP000194236">
    <property type="component" value="Unassembled WGS sequence"/>
</dbReference>